<keyword evidence="5" id="KW-0413">Isomerase</keyword>
<dbReference type="SMART" id="SM00490">
    <property type="entry name" value="HELICc"/>
    <property type="match status" value="1"/>
</dbReference>
<dbReference type="GO" id="GO:0009378">
    <property type="term" value="F:four-way junction helicase activity"/>
    <property type="evidence" value="ECO:0007669"/>
    <property type="project" value="TreeGrafter"/>
</dbReference>
<evidence type="ECO:0000313" key="11">
    <source>
        <dbReference type="Proteomes" id="UP000049828"/>
    </source>
</evidence>
<evidence type="ECO:0000256" key="1">
    <source>
        <dbReference type="ARBA" id="ARBA00005446"/>
    </source>
</evidence>
<dbReference type="EMBL" id="CVRS01000061">
    <property type="protein sequence ID" value="CRL35537.1"/>
    <property type="molecule type" value="Genomic_DNA"/>
</dbReference>
<dbReference type="Gene3D" id="3.40.50.300">
    <property type="entry name" value="P-loop containing nucleotide triphosphate hydrolases"/>
    <property type="match status" value="2"/>
</dbReference>
<sequence>MIKEQIQECIQRILDNELGGISTNNCPRGVIEKYRYMTAYRLSKYVNFYRTHRVSLDDLLISLRNYLLVFQTAVRLPIDIDITDNKYGLRIDSEGLCYATLNLPEYLNVDIIKQGFMEDYIEPKKDERYFLGVTPNIYRLTGFQRFKSIRQKLAVNGALNMPEGYTALVSLPTGGGKSLITQTMAYQKKDGLTITVVPTVSLAMDQVRVAKDNIRVASKAEIACYYSDLASEEKRSIIDRIKNRKLRLLFISPEALIRNEVFKQVIETANDAGYLRNLIIDEAHIVIEWGNFFRVDYQCLEPWRNNLYEKNSKLKTVLLSATYERTTVKILQSMFASGDKWIEIRCDALRREPRFELVSATSYRDKNEKTRELLRCLPRPMVVYVMRPNQAEKVKEMAADIGITNVETFTGKTKSDERSRIIEEWSENKFDIIIATSAFGVGVDKSDVRTVLHLYVPDNPNAYYQELGRGGRDGLPCLSVMCVYPEEDLESAFVMTDKVLGSEKILGRWESMLNSHTSTRGIDSYTLDTSVKPNYNSVDYAEDTSTVDQKWNIYVILLLRRYNLIKILDMVVDPHTQVYFIRISILDKRLLQTSEDTKLLIEDVRTKEWNKNERDFKTMSRSVKLGKRMCWSEMFFNSTYSMVSEYCAGCDNHKNIVESDPNRFELVKKIPAPTRNFSVELNNMFASSNEAILFADSDNTELIGNVINRGFSTVIINDDDQSSYFNLLNSISEWTDVNLLGMNEFVRLVEHGDYYFFAGDAVVLYGNKDLGIYKKISRLRKTLQTDEIRLLHVFKEDIFCNEIGKTVSSIVDGPVLEEYLIERM</sequence>
<accession>A0A0M6WGK2</accession>
<protein>
    <recommendedName>
        <fullName evidence="7">DNA 3'-5' helicase</fullName>
        <ecNumber evidence="7">5.6.2.4</ecNumber>
    </recommendedName>
</protein>
<feature type="domain" description="Helicase C-terminal" evidence="9">
    <location>
        <begin position="369"/>
        <end position="517"/>
    </location>
</feature>
<dbReference type="GO" id="GO:0005694">
    <property type="term" value="C:chromosome"/>
    <property type="evidence" value="ECO:0007669"/>
    <property type="project" value="TreeGrafter"/>
</dbReference>
<dbReference type="Pfam" id="PF00270">
    <property type="entry name" value="DEAD"/>
    <property type="match status" value="1"/>
</dbReference>
<keyword evidence="3" id="KW-0067">ATP-binding</keyword>
<organism evidence="10 11">
    <name type="scientific">Roseburia inulinivorans</name>
    <dbReference type="NCBI Taxonomy" id="360807"/>
    <lineage>
        <taxon>Bacteria</taxon>
        <taxon>Bacillati</taxon>
        <taxon>Bacillota</taxon>
        <taxon>Clostridia</taxon>
        <taxon>Lachnospirales</taxon>
        <taxon>Lachnospiraceae</taxon>
        <taxon>Roseburia</taxon>
    </lineage>
</organism>
<name>A0A0M6WGK2_9FIRM</name>
<evidence type="ECO:0000259" key="8">
    <source>
        <dbReference type="PROSITE" id="PS51192"/>
    </source>
</evidence>
<dbReference type="GO" id="GO:0043138">
    <property type="term" value="F:3'-5' DNA helicase activity"/>
    <property type="evidence" value="ECO:0007669"/>
    <property type="project" value="UniProtKB-EC"/>
</dbReference>
<dbReference type="InterPro" id="IPR001650">
    <property type="entry name" value="Helicase_C-like"/>
</dbReference>
<gene>
    <name evidence="10" type="ORF">RIL183_17041</name>
</gene>
<evidence type="ECO:0000256" key="2">
    <source>
        <dbReference type="ARBA" id="ARBA00022741"/>
    </source>
</evidence>
<dbReference type="SMART" id="SM00487">
    <property type="entry name" value="DEXDc"/>
    <property type="match status" value="1"/>
</dbReference>
<evidence type="ECO:0000256" key="4">
    <source>
        <dbReference type="ARBA" id="ARBA00023125"/>
    </source>
</evidence>
<dbReference type="RefSeq" id="WP_021922316.1">
    <property type="nucleotide sequence ID" value="NZ_CVRS01000061.1"/>
</dbReference>
<dbReference type="OrthoDB" id="9763310at2"/>
<dbReference type="GO" id="GO:0003677">
    <property type="term" value="F:DNA binding"/>
    <property type="evidence" value="ECO:0007669"/>
    <property type="project" value="UniProtKB-KW"/>
</dbReference>
<evidence type="ECO:0000256" key="3">
    <source>
        <dbReference type="ARBA" id="ARBA00022840"/>
    </source>
</evidence>
<dbReference type="GO" id="GO:0000724">
    <property type="term" value="P:double-strand break repair via homologous recombination"/>
    <property type="evidence" value="ECO:0007669"/>
    <property type="project" value="TreeGrafter"/>
</dbReference>
<dbReference type="EC" id="5.6.2.4" evidence="7"/>
<dbReference type="Proteomes" id="UP000049828">
    <property type="component" value="Unassembled WGS sequence"/>
</dbReference>
<dbReference type="PROSITE" id="PS51194">
    <property type="entry name" value="HELICASE_CTER"/>
    <property type="match status" value="1"/>
</dbReference>
<evidence type="ECO:0000256" key="7">
    <source>
        <dbReference type="ARBA" id="ARBA00034808"/>
    </source>
</evidence>
<keyword evidence="2" id="KW-0547">Nucleotide-binding</keyword>
<dbReference type="InterPro" id="IPR011545">
    <property type="entry name" value="DEAD/DEAH_box_helicase_dom"/>
</dbReference>
<evidence type="ECO:0000313" key="10">
    <source>
        <dbReference type="EMBL" id="CRL35537.1"/>
    </source>
</evidence>
<dbReference type="InterPro" id="IPR027417">
    <property type="entry name" value="P-loop_NTPase"/>
</dbReference>
<evidence type="ECO:0000256" key="5">
    <source>
        <dbReference type="ARBA" id="ARBA00023235"/>
    </source>
</evidence>
<proteinExistence type="inferred from homology"/>
<evidence type="ECO:0000259" key="9">
    <source>
        <dbReference type="PROSITE" id="PS51194"/>
    </source>
</evidence>
<keyword evidence="11" id="KW-1185">Reference proteome</keyword>
<feature type="domain" description="Helicase ATP-binding" evidence="8">
    <location>
        <begin position="158"/>
        <end position="341"/>
    </location>
</feature>
<dbReference type="Pfam" id="PF00271">
    <property type="entry name" value="Helicase_C"/>
    <property type="match status" value="1"/>
</dbReference>
<dbReference type="SUPFAM" id="SSF52540">
    <property type="entry name" value="P-loop containing nucleoside triphosphate hydrolases"/>
    <property type="match status" value="1"/>
</dbReference>
<dbReference type="AlphaFoldDB" id="A0A0M6WGK2"/>
<dbReference type="PANTHER" id="PTHR13710">
    <property type="entry name" value="DNA HELICASE RECQ FAMILY MEMBER"/>
    <property type="match status" value="1"/>
</dbReference>
<dbReference type="GO" id="GO:0005737">
    <property type="term" value="C:cytoplasm"/>
    <property type="evidence" value="ECO:0007669"/>
    <property type="project" value="TreeGrafter"/>
</dbReference>
<comment type="catalytic activity">
    <reaction evidence="6">
        <text>Couples ATP hydrolysis with the unwinding of duplex DNA by translocating in the 3'-5' direction.</text>
        <dbReference type="EC" id="5.6.2.4"/>
    </reaction>
</comment>
<reference evidence="11" key="1">
    <citation type="submission" date="2015-05" db="EMBL/GenBank/DDBJ databases">
        <authorList>
            <consortium name="Pathogen Informatics"/>
        </authorList>
    </citation>
    <scope>NUCLEOTIDE SEQUENCE [LARGE SCALE GENOMIC DNA]</scope>
    <source>
        <strain evidence="11">L1-83</strain>
    </source>
</reference>
<comment type="similarity">
    <text evidence="1">Belongs to the helicase family. RecQ subfamily.</text>
</comment>
<evidence type="ECO:0000256" key="6">
    <source>
        <dbReference type="ARBA" id="ARBA00034617"/>
    </source>
</evidence>
<keyword evidence="4" id="KW-0238">DNA-binding</keyword>
<dbReference type="InterPro" id="IPR014001">
    <property type="entry name" value="Helicase_ATP-bd"/>
</dbReference>
<dbReference type="PROSITE" id="PS51192">
    <property type="entry name" value="HELICASE_ATP_BIND_1"/>
    <property type="match status" value="1"/>
</dbReference>
<dbReference type="PANTHER" id="PTHR13710:SF105">
    <property type="entry name" value="ATP-DEPENDENT DNA HELICASE Q1"/>
    <property type="match status" value="1"/>
</dbReference>
<dbReference type="GO" id="GO:0005524">
    <property type="term" value="F:ATP binding"/>
    <property type="evidence" value="ECO:0007669"/>
    <property type="project" value="UniProtKB-KW"/>
</dbReference>